<dbReference type="SUPFAM" id="SSF52255">
    <property type="entry name" value="N5-CAIR mutase (phosphoribosylaminoimidazole carboxylase, PurE)"/>
    <property type="match status" value="1"/>
</dbReference>
<evidence type="ECO:0000256" key="1">
    <source>
        <dbReference type="ARBA" id="ARBA00022755"/>
    </source>
</evidence>
<evidence type="ECO:0000313" key="8">
    <source>
        <dbReference type="Proteomes" id="UP000222168"/>
    </source>
</evidence>
<reference evidence="7 8" key="1">
    <citation type="journal article" date="2017" name="Nat. Microbiol.">
        <title>Natural product diversity associated with the nematode symbionts Photorhabdus and Xenorhabdus.</title>
        <authorList>
            <person name="Tobias N.J."/>
            <person name="Wolff H."/>
            <person name="Djahanschiri B."/>
            <person name="Grundmann F."/>
            <person name="Kronenwerth M."/>
            <person name="Shi Y.M."/>
            <person name="Simonyi S."/>
            <person name="Grun P."/>
            <person name="Shapiro-Ilan D."/>
            <person name="Pidot S.J."/>
            <person name="Stinear T.P."/>
            <person name="Ebersberger I."/>
            <person name="Bode H.B."/>
        </authorList>
    </citation>
    <scope>NUCLEOTIDE SEQUENCE [LARGE SCALE GENOMIC DNA]</scope>
    <source>
        <strain evidence="7 8">DSM 22670</strain>
    </source>
</reference>
<dbReference type="SMART" id="SM01001">
    <property type="entry name" value="AIRC"/>
    <property type="match status" value="1"/>
</dbReference>
<dbReference type="PANTHER" id="PTHR23046:SF2">
    <property type="entry name" value="PHOSPHORIBOSYLAMINOIMIDAZOLE CARBOXYLASE"/>
    <property type="match status" value="1"/>
</dbReference>
<sequence length="189" mass="19908">MTSSSDHPTTAITPTMTLPTEIEPQKHTKIAIVMGSKSDWATMQHTADILTELAIPFHVEIVSAHRTPDKLFHFAEQAKENGFDVIIAGAGGAAHLPGMLAAKTLVPVFGVPVQSAALSGVDSLYSIVQMPKGIPVGTLAIGKAGAANAALLAAQILALHDSALFQRLSDWRSAQTQTVLDNPDPREDA</sequence>
<proteinExistence type="inferred from homology"/>
<evidence type="ECO:0000256" key="3">
    <source>
        <dbReference type="HAMAP-Rule" id="MF_01929"/>
    </source>
</evidence>
<dbReference type="PANTHER" id="PTHR23046">
    <property type="entry name" value="PHOSPHORIBOSYLAMINOIMIDAZOLE CARBOXYLASE CATALYTIC SUBUNIT"/>
    <property type="match status" value="1"/>
</dbReference>
<dbReference type="UniPathway" id="UPA00074">
    <property type="reaction ID" value="UER00943"/>
</dbReference>
<dbReference type="EMBL" id="NJAK01000001">
    <property type="protein sequence ID" value="PHM61836.1"/>
    <property type="molecule type" value="Genomic_DNA"/>
</dbReference>
<feature type="binding site" evidence="3 5">
    <location>
        <position position="36"/>
    </location>
    <ligand>
        <name>substrate</name>
    </ligand>
</feature>
<dbReference type="AlphaFoldDB" id="A0A2D0KEI7"/>
<dbReference type="FunFam" id="3.40.50.1970:FF:000004">
    <property type="entry name" value="N5-carboxyaminoimidazole ribonucleotide mutase"/>
    <property type="match status" value="1"/>
</dbReference>
<feature type="binding site" evidence="3 5">
    <location>
        <position position="66"/>
    </location>
    <ligand>
        <name>substrate</name>
    </ligand>
</feature>
<name>A0A2D0KEI7_9GAMM</name>
<dbReference type="GO" id="GO:0006189">
    <property type="term" value="P:'de novo' IMP biosynthetic process"/>
    <property type="evidence" value="ECO:0007669"/>
    <property type="project" value="UniProtKB-UniRule"/>
</dbReference>
<evidence type="ECO:0000256" key="2">
    <source>
        <dbReference type="ARBA" id="ARBA00023235"/>
    </source>
</evidence>
<dbReference type="EC" id="5.4.99.18" evidence="3 4"/>
<dbReference type="Pfam" id="PF00731">
    <property type="entry name" value="AIRC"/>
    <property type="match status" value="1"/>
</dbReference>
<dbReference type="HAMAP" id="MF_01929">
    <property type="entry name" value="PurE_classI"/>
    <property type="match status" value="1"/>
</dbReference>
<comment type="catalytic activity">
    <reaction evidence="3 4">
        <text>5-carboxyamino-1-(5-phospho-D-ribosyl)imidazole + H(+) = 5-amino-1-(5-phospho-D-ribosyl)imidazole-4-carboxylate</text>
        <dbReference type="Rhea" id="RHEA:13193"/>
        <dbReference type="ChEBI" id="CHEBI:15378"/>
        <dbReference type="ChEBI" id="CHEBI:58730"/>
        <dbReference type="ChEBI" id="CHEBI:77657"/>
        <dbReference type="EC" id="5.4.99.18"/>
    </reaction>
</comment>
<feature type="domain" description="PurE" evidence="6">
    <location>
        <begin position="28"/>
        <end position="179"/>
    </location>
</feature>
<comment type="similarity">
    <text evidence="3">Belongs to the AIR carboxylase family. Class I subfamily.</text>
</comment>
<dbReference type="InterPro" id="IPR024694">
    <property type="entry name" value="PurE_prokaryotes"/>
</dbReference>
<keyword evidence="8" id="KW-1185">Reference proteome</keyword>
<protein>
    <recommendedName>
        <fullName evidence="3 4">N5-carboxyaminoimidazole ribonucleotide mutase</fullName>
        <shortName evidence="3 4">N5-CAIR mutase</shortName>
        <ecNumber evidence="3 4">5.4.99.18</ecNumber>
    </recommendedName>
    <alternativeName>
        <fullName evidence="3">5-(carboxyamino)imidazole ribonucleotide mutase</fullName>
    </alternativeName>
</protein>
<accession>A0A2D0KEI7</accession>
<dbReference type="PIRSF" id="PIRSF001338">
    <property type="entry name" value="AIR_carboxylase"/>
    <property type="match status" value="1"/>
</dbReference>
<feature type="binding site" evidence="3 5">
    <location>
        <position position="39"/>
    </location>
    <ligand>
        <name>substrate</name>
    </ligand>
</feature>
<dbReference type="GO" id="GO:0034023">
    <property type="term" value="F:5-(carboxyamino)imidazole ribonucleotide mutase activity"/>
    <property type="evidence" value="ECO:0007669"/>
    <property type="project" value="UniProtKB-UniRule"/>
</dbReference>
<dbReference type="InterPro" id="IPR000031">
    <property type="entry name" value="PurE_dom"/>
</dbReference>
<gene>
    <name evidence="3" type="primary">purE</name>
    <name evidence="7" type="ORF">Xish_00986</name>
</gene>
<keyword evidence="1 3" id="KW-0658">Purine biosynthesis</keyword>
<dbReference type="Gene3D" id="3.40.50.1970">
    <property type="match status" value="1"/>
</dbReference>
<dbReference type="NCBIfam" id="TIGR01162">
    <property type="entry name" value="purE"/>
    <property type="match status" value="1"/>
</dbReference>
<dbReference type="InterPro" id="IPR033747">
    <property type="entry name" value="PurE_ClassI"/>
</dbReference>
<dbReference type="Proteomes" id="UP000222168">
    <property type="component" value="Unassembled WGS sequence"/>
</dbReference>
<dbReference type="OrthoDB" id="9791908at2"/>
<comment type="caution">
    <text evidence="7">The sequence shown here is derived from an EMBL/GenBank/DDBJ whole genome shotgun (WGS) entry which is preliminary data.</text>
</comment>
<evidence type="ECO:0000313" key="7">
    <source>
        <dbReference type="EMBL" id="PHM61836.1"/>
    </source>
</evidence>
<comment type="function">
    <text evidence="3 4">Catalyzes the conversion of N5-carboxyaminoimidazole ribonucleotide (N5-CAIR) to 4-carboxy-5-aminoimidazole ribonucleotide (CAIR).</text>
</comment>
<evidence type="ECO:0000256" key="5">
    <source>
        <dbReference type="PIRSR" id="PIRSR001338-1"/>
    </source>
</evidence>
<organism evidence="7 8">
    <name type="scientific">Xenorhabdus ishibashii</name>
    <dbReference type="NCBI Taxonomy" id="1034471"/>
    <lineage>
        <taxon>Bacteria</taxon>
        <taxon>Pseudomonadati</taxon>
        <taxon>Pseudomonadota</taxon>
        <taxon>Gammaproteobacteria</taxon>
        <taxon>Enterobacterales</taxon>
        <taxon>Morganellaceae</taxon>
        <taxon>Xenorhabdus</taxon>
    </lineage>
</organism>
<evidence type="ECO:0000259" key="6">
    <source>
        <dbReference type="SMART" id="SM01001"/>
    </source>
</evidence>
<comment type="pathway">
    <text evidence="3 4">Purine metabolism; IMP biosynthesis via de novo pathway; 5-amino-1-(5-phospho-D-ribosyl)imidazole-4-carboxylate from 5-amino-1-(5-phospho-D-ribosyl)imidazole (N5-CAIR route): step 2/2.</text>
</comment>
<keyword evidence="2 3" id="KW-0413">Isomerase</keyword>
<evidence type="ECO:0000256" key="4">
    <source>
        <dbReference type="PIRNR" id="PIRNR001338"/>
    </source>
</evidence>